<organism evidence="1">
    <name type="scientific">Lepeophtheirus salmonis</name>
    <name type="common">Salmon louse</name>
    <name type="synonym">Caligus salmonis</name>
    <dbReference type="NCBI Taxonomy" id="72036"/>
    <lineage>
        <taxon>Eukaryota</taxon>
        <taxon>Metazoa</taxon>
        <taxon>Ecdysozoa</taxon>
        <taxon>Arthropoda</taxon>
        <taxon>Crustacea</taxon>
        <taxon>Multicrustacea</taxon>
        <taxon>Hexanauplia</taxon>
        <taxon>Copepoda</taxon>
        <taxon>Siphonostomatoida</taxon>
        <taxon>Caligidae</taxon>
        <taxon>Lepeophtheirus</taxon>
    </lineage>
</organism>
<name>A0A0K2U7L7_LEPSM</name>
<protein>
    <submittedName>
        <fullName evidence="1">Uncharacterized protein</fullName>
    </submittedName>
</protein>
<accession>A0A0K2U7L7</accession>
<evidence type="ECO:0000313" key="1">
    <source>
        <dbReference type="EMBL" id="CDW34040.1"/>
    </source>
</evidence>
<dbReference type="AlphaFoldDB" id="A0A0K2U7L7"/>
<sequence length="86" mass="10021">LVTSDHTRKRCKGVSIYYKSFWDSIALGWFSLELSCVEYGGLKGRNSPYFTFLLPEREKRIGGDQENLKCVRGQYSVVRRISFWCS</sequence>
<feature type="non-terminal residue" evidence="1">
    <location>
        <position position="1"/>
    </location>
</feature>
<dbReference type="EMBL" id="HACA01016679">
    <property type="protein sequence ID" value="CDW34040.1"/>
    <property type="molecule type" value="Transcribed_RNA"/>
</dbReference>
<proteinExistence type="predicted"/>
<reference evidence="1" key="1">
    <citation type="submission" date="2014-05" db="EMBL/GenBank/DDBJ databases">
        <authorList>
            <person name="Chronopoulou M."/>
        </authorList>
    </citation>
    <scope>NUCLEOTIDE SEQUENCE</scope>
    <source>
        <tissue evidence="1">Whole organism</tissue>
    </source>
</reference>